<dbReference type="PANTHER" id="PTHR31807:SF51">
    <property type="entry name" value="PROTEIN SNOWY COTYLEDON 3"/>
    <property type="match status" value="1"/>
</dbReference>
<evidence type="ECO:0000313" key="4">
    <source>
        <dbReference type="Proteomes" id="UP001152523"/>
    </source>
</evidence>
<feature type="region of interest" description="Disordered" evidence="2">
    <location>
        <begin position="280"/>
        <end position="299"/>
    </location>
</feature>
<feature type="region of interest" description="Disordered" evidence="2">
    <location>
        <begin position="250"/>
        <end position="270"/>
    </location>
</feature>
<dbReference type="GO" id="GO:0051225">
    <property type="term" value="P:spindle assembly"/>
    <property type="evidence" value="ECO:0007669"/>
    <property type="project" value="TreeGrafter"/>
</dbReference>
<dbReference type="Proteomes" id="UP001152523">
    <property type="component" value="Unassembled WGS sequence"/>
</dbReference>
<feature type="compositionally biased region" description="Polar residues" evidence="2">
    <location>
        <begin position="315"/>
        <end position="324"/>
    </location>
</feature>
<organism evidence="3 4">
    <name type="scientific">Cuscuta epithymum</name>
    <dbReference type="NCBI Taxonomy" id="186058"/>
    <lineage>
        <taxon>Eukaryota</taxon>
        <taxon>Viridiplantae</taxon>
        <taxon>Streptophyta</taxon>
        <taxon>Embryophyta</taxon>
        <taxon>Tracheophyta</taxon>
        <taxon>Spermatophyta</taxon>
        <taxon>Magnoliopsida</taxon>
        <taxon>eudicotyledons</taxon>
        <taxon>Gunneridae</taxon>
        <taxon>Pentapetalae</taxon>
        <taxon>asterids</taxon>
        <taxon>lamiids</taxon>
        <taxon>Solanales</taxon>
        <taxon>Convolvulaceae</taxon>
        <taxon>Cuscuteae</taxon>
        <taxon>Cuscuta</taxon>
        <taxon>Cuscuta subgen. Cuscuta</taxon>
    </lineage>
</organism>
<dbReference type="EMBL" id="CAMAPF010000108">
    <property type="protein sequence ID" value="CAH9100624.1"/>
    <property type="molecule type" value="Genomic_DNA"/>
</dbReference>
<name>A0AAV0DG30_9ASTE</name>
<dbReference type="PANTHER" id="PTHR31807">
    <property type="entry name" value="AUGMIN FAMILY MEMBER"/>
    <property type="match status" value="1"/>
</dbReference>
<feature type="compositionally biased region" description="Polar residues" evidence="2">
    <location>
        <begin position="1"/>
        <end position="27"/>
    </location>
</feature>
<sequence length="603" mass="65613">MVLSAVSTTKTPNPKVNYQNQKRQTFLPSEAGNGTARKPKSREVTSRYQSSSLPTISTSTTSSSNSSSSFSPSYSVSSRKDRSSVLTRAERPAAKPIQNAASVKRSLSADRRRPGTPVRAEMSEAAKLLLTTSTKSLSVSFQRESFPLPFSKVKRGTPERRLTVQSPAAKDRINNPKPSDQMRWPGRLKPNSRFLTQSLDCGNDGFGFGSRRVVPVCFENNQARIQGKPKSESLNVKPQRKVGSGLVCEASDGESISSGSASSGHEGGSVAHLSLRLGKVLTPPEQNTPESKSNVYKSMSPLKQIHNKKYANEKQVFSPTSRGFSSPLRLRPASPSKALPMTPNYPLRGMPSPTRTRTGDVSKVTNTLNGTPTSTLSFAADIIGKGKAGENRVADALELRLLYNRHLQWCFVNARAEVACYVHAQNAESALYNAFLATSKLRHSVRSKKTELLLLKLNLKFYSIFKQQVPGLESWDHIDEEHSSSLSAAICALEASTLRLPVVDGARADIQKIKEAICSTVDVMQAMASSICSLLPKVEHTNALVNELSNTASLECASLDKSKELLSMVAAIQVKHCSLRTHLLQPKRNLSGSTTKVQTVTSL</sequence>
<protein>
    <submittedName>
        <fullName evidence="3">Uncharacterized protein</fullName>
    </submittedName>
</protein>
<comment type="caution">
    <text evidence="3">The sequence shown here is derived from an EMBL/GenBank/DDBJ whole genome shotgun (WGS) entry which is preliminary data.</text>
</comment>
<evidence type="ECO:0000313" key="3">
    <source>
        <dbReference type="EMBL" id="CAH9100624.1"/>
    </source>
</evidence>
<feature type="compositionally biased region" description="Low complexity" evidence="2">
    <location>
        <begin position="325"/>
        <end position="336"/>
    </location>
</feature>
<dbReference type="InterPro" id="IPR007573">
    <property type="entry name" value="QWRF"/>
</dbReference>
<dbReference type="GO" id="GO:0005880">
    <property type="term" value="C:nuclear microtubule"/>
    <property type="evidence" value="ECO:0007669"/>
    <property type="project" value="TreeGrafter"/>
</dbReference>
<feature type="compositionally biased region" description="Basic and acidic residues" evidence="2">
    <location>
        <begin position="78"/>
        <end position="93"/>
    </location>
</feature>
<comment type="similarity">
    <text evidence="1">Belongs to the QWRF family.</text>
</comment>
<dbReference type="GO" id="GO:0005737">
    <property type="term" value="C:cytoplasm"/>
    <property type="evidence" value="ECO:0007669"/>
    <property type="project" value="TreeGrafter"/>
</dbReference>
<accession>A0AAV0DG30</accession>
<dbReference type="GO" id="GO:0008017">
    <property type="term" value="F:microtubule binding"/>
    <property type="evidence" value="ECO:0007669"/>
    <property type="project" value="TreeGrafter"/>
</dbReference>
<feature type="region of interest" description="Disordered" evidence="2">
    <location>
        <begin position="308"/>
        <end position="359"/>
    </location>
</feature>
<dbReference type="Pfam" id="PF04484">
    <property type="entry name" value="QWRF"/>
    <property type="match status" value="1"/>
</dbReference>
<feature type="region of interest" description="Disordered" evidence="2">
    <location>
        <begin position="1"/>
        <end position="119"/>
    </location>
</feature>
<proteinExistence type="inferred from homology"/>
<dbReference type="AlphaFoldDB" id="A0AAV0DG30"/>
<reference evidence="3" key="1">
    <citation type="submission" date="2022-07" db="EMBL/GenBank/DDBJ databases">
        <authorList>
            <person name="Macas J."/>
            <person name="Novak P."/>
            <person name="Neumann P."/>
        </authorList>
    </citation>
    <scope>NUCLEOTIDE SEQUENCE</scope>
</reference>
<gene>
    <name evidence="3" type="ORF">CEPIT_LOCUS15364</name>
</gene>
<keyword evidence="4" id="KW-1185">Reference proteome</keyword>
<evidence type="ECO:0000256" key="1">
    <source>
        <dbReference type="ARBA" id="ARBA00010016"/>
    </source>
</evidence>
<feature type="compositionally biased region" description="Low complexity" evidence="2">
    <location>
        <begin position="50"/>
        <end position="77"/>
    </location>
</feature>
<feature type="compositionally biased region" description="Polar residues" evidence="2">
    <location>
        <begin position="284"/>
        <end position="297"/>
    </location>
</feature>
<evidence type="ECO:0000256" key="2">
    <source>
        <dbReference type="SAM" id="MobiDB-lite"/>
    </source>
</evidence>